<gene>
    <name evidence="1" type="ORF">AXF42_Ash015637</name>
</gene>
<protein>
    <submittedName>
        <fullName evidence="1">Uncharacterized protein</fullName>
    </submittedName>
</protein>
<name>A0A2I0AKR3_9ASPA</name>
<dbReference type="EMBL" id="KZ451975">
    <property type="protein sequence ID" value="PKA56152.1"/>
    <property type="molecule type" value="Genomic_DNA"/>
</dbReference>
<sequence length="52" mass="6262">MMMEQINKRRLIVGKWKSDIVPMIENFIRDIKTSRNHFIIKQSSNNMAEIKK</sequence>
<dbReference type="Proteomes" id="UP000236161">
    <property type="component" value="Unassembled WGS sequence"/>
</dbReference>
<dbReference type="AlphaFoldDB" id="A0A2I0AKR3"/>
<evidence type="ECO:0000313" key="2">
    <source>
        <dbReference type="Proteomes" id="UP000236161"/>
    </source>
</evidence>
<proteinExistence type="predicted"/>
<keyword evidence="2" id="KW-1185">Reference proteome</keyword>
<accession>A0A2I0AKR3</accession>
<evidence type="ECO:0000313" key="1">
    <source>
        <dbReference type="EMBL" id="PKA56152.1"/>
    </source>
</evidence>
<organism evidence="1 2">
    <name type="scientific">Apostasia shenzhenica</name>
    <dbReference type="NCBI Taxonomy" id="1088818"/>
    <lineage>
        <taxon>Eukaryota</taxon>
        <taxon>Viridiplantae</taxon>
        <taxon>Streptophyta</taxon>
        <taxon>Embryophyta</taxon>
        <taxon>Tracheophyta</taxon>
        <taxon>Spermatophyta</taxon>
        <taxon>Magnoliopsida</taxon>
        <taxon>Liliopsida</taxon>
        <taxon>Asparagales</taxon>
        <taxon>Orchidaceae</taxon>
        <taxon>Apostasioideae</taxon>
        <taxon>Apostasia</taxon>
    </lineage>
</organism>
<reference evidence="1 2" key="1">
    <citation type="journal article" date="2017" name="Nature">
        <title>The Apostasia genome and the evolution of orchids.</title>
        <authorList>
            <person name="Zhang G.Q."/>
            <person name="Liu K.W."/>
            <person name="Li Z."/>
            <person name="Lohaus R."/>
            <person name="Hsiao Y.Y."/>
            <person name="Niu S.C."/>
            <person name="Wang J.Y."/>
            <person name="Lin Y.C."/>
            <person name="Xu Q."/>
            <person name="Chen L.J."/>
            <person name="Yoshida K."/>
            <person name="Fujiwara S."/>
            <person name="Wang Z.W."/>
            <person name="Zhang Y.Q."/>
            <person name="Mitsuda N."/>
            <person name="Wang M."/>
            <person name="Liu G.H."/>
            <person name="Pecoraro L."/>
            <person name="Huang H.X."/>
            <person name="Xiao X.J."/>
            <person name="Lin M."/>
            <person name="Wu X.Y."/>
            <person name="Wu W.L."/>
            <person name="Chen Y.Y."/>
            <person name="Chang S.B."/>
            <person name="Sakamoto S."/>
            <person name="Ohme-Takagi M."/>
            <person name="Yagi M."/>
            <person name="Zeng S.J."/>
            <person name="Shen C.Y."/>
            <person name="Yeh C.M."/>
            <person name="Luo Y.B."/>
            <person name="Tsai W.C."/>
            <person name="Van de Peer Y."/>
            <person name="Liu Z.J."/>
        </authorList>
    </citation>
    <scope>NUCLEOTIDE SEQUENCE [LARGE SCALE GENOMIC DNA]</scope>
    <source>
        <strain evidence="2">cv. Shenzhen</strain>
        <tissue evidence="1">Stem</tissue>
    </source>
</reference>